<evidence type="ECO:0000313" key="2">
    <source>
        <dbReference type="Proteomes" id="UP000030669"/>
    </source>
</evidence>
<feature type="non-terminal residue" evidence="1">
    <location>
        <position position="1"/>
    </location>
</feature>
<reference evidence="1 2" key="1">
    <citation type="journal article" date="2012" name="Science">
        <title>The Paleozoic origin of enzymatic lignin decomposition reconstructed from 31 fungal genomes.</title>
        <authorList>
            <person name="Floudas D."/>
            <person name="Binder M."/>
            <person name="Riley R."/>
            <person name="Barry K."/>
            <person name="Blanchette R.A."/>
            <person name="Henrissat B."/>
            <person name="Martinez A.T."/>
            <person name="Otillar R."/>
            <person name="Spatafora J.W."/>
            <person name="Yadav J.S."/>
            <person name="Aerts A."/>
            <person name="Benoit I."/>
            <person name="Boyd A."/>
            <person name="Carlson A."/>
            <person name="Copeland A."/>
            <person name="Coutinho P.M."/>
            <person name="de Vries R.P."/>
            <person name="Ferreira P."/>
            <person name="Findley K."/>
            <person name="Foster B."/>
            <person name="Gaskell J."/>
            <person name="Glotzer D."/>
            <person name="Gorecki P."/>
            <person name="Heitman J."/>
            <person name="Hesse C."/>
            <person name="Hori C."/>
            <person name="Igarashi K."/>
            <person name="Jurgens J.A."/>
            <person name="Kallen N."/>
            <person name="Kersten P."/>
            <person name="Kohler A."/>
            <person name="Kuees U."/>
            <person name="Kumar T.K.A."/>
            <person name="Kuo A."/>
            <person name="LaButti K."/>
            <person name="Larrondo L.F."/>
            <person name="Lindquist E."/>
            <person name="Ling A."/>
            <person name="Lombard V."/>
            <person name="Lucas S."/>
            <person name="Lundell T."/>
            <person name="Martin R."/>
            <person name="McLaughlin D.J."/>
            <person name="Morgenstern I."/>
            <person name="Morin E."/>
            <person name="Murat C."/>
            <person name="Nagy L.G."/>
            <person name="Nolan M."/>
            <person name="Ohm R.A."/>
            <person name="Patyshakuliyeva A."/>
            <person name="Rokas A."/>
            <person name="Ruiz-Duenas F.J."/>
            <person name="Sabat G."/>
            <person name="Salamov A."/>
            <person name="Samejima M."/>
            <person name="Schmutz J."/>
            <person name="Slot J.C."/>
            <person name="St John F."/>
            <person name="Stenlid J."/>
            <person name="Sun H."/>
            <person name="Sun S."/>
            <person name="Syed K."/>
            <person name="Tsang A."/>
            <person name="Wiebenga A."/>
            <person name="Young D."/>
            <person name="Pisabarro A."/>
            <person name="Eastwood D.C."/>
            <person name="Martin F."/>
            <person name="Cullen D."/>
            <person name="Grigoriev I.V."/>
            <person name="Hibbett D.S."/>
        </authorList>
    </citation>
    <scope>NUCLEOTIDE SEQUENCE [LARGE SCALE GENOMIC DNA]</scope>
    <source>
        <strain evidence="1 2">ATCC 11539</strain>
    </source>
</reference>
<dbReference type="STRING" id="670483.S7RJR7"/>
<dbReference type="KEGG" id="gtr:GLOTRDRAFT_13487"/>
<protein>
    <submittedName>
        <fullName evidence="1">Uncharacterized protein</fullName>
    </submittedName>
</protein>
<dbReference type="OrthoDB" id="289721at2759"/>
<dbReference type="GeneID" id="19303190"/>
<accession>S7RJR7</accession>
<dbReference type="AlphaFoldDB" id="S7RJR7"/>
<dbReference type="OMA" id="WRHRKCK"/>
<dbReference type="Proteomes" id="UP000030669">
    <property type="component" value="Unassembled WGS sequence"/>
</dbReference>
<organism evidence="1 2">
    <name type="scientific">Gloeophyllum trabeum (strain ATCC 11539 / FP-39264 / Madison 617)</name>
    <name type="common">Brown rot fungus</name>
    <dbReference type="NCBI Taxonomy" id="670483"/>
    <lineage>
        <taxon>Eukaryota</taxon>
        <taxon>Fungi</taxon>
        <taxon>Dikarya</taxon>
        <taxon>Basidiomycota</taxon>
        <taxon>Agaricomycotina</taxon>
        <taxon>Agaricomycetes</taxon>
        <taxon>Gloeophyllales</taxon>
        <taxon>Gloeophyllaceae</taxon>
        <taxon>Gloeophyllum</taxon>
    </lineage>
</organism>
<dbReference type="Gene3D" id="1.10.132.70">
    <property type="match status" value="1"/>
</dbReference>
<dbReference type="RefSeq" id="XP_007868652.1">
    <property type="nucleotide sequence ID" value="XM_007870461.1"/>
</dbReference>
<sequence length="98" mass="11333">NPRKRADDSRHLAKYVFPRQYGLSNAFSCTSTNRYQPALTPNFSNRESEIKVCLSHPLRGCLKTPKRVKPVLNLLEQTIWRHVTCRYKILCDAVCPSK</sequence>
<evidence type="ECO:0000313" key="1">
    <source>
        <dbReference type="EMBL" id="EPQ52884.1"/>
    </source>
</evidence>
<gene>
    <name evidence="1" type="ORF">GLOTRDRAFT_13487</name>
</gene>
<dbReference type="EMBL" id="KB469307">
    <property type="protein sequence ID" value="EPQ52884.1"/>
    <property type="molecule type" value="Genomic_DNA"/>
</dbReference>
<keyword evidence="2" id="KW-1185">Reference proteome</keyword>
<feature type="non-terminal residue" evidence="1">
    <location>
        <position position="98"/>
    </location>
</feature>
<dbReference type="eggNOG" id="KOG1005">
    <property type="taxonomic scope" value="Eukaryota"/>
</dbReference>
<name>S7RJR7_GLOTA</name>
<proteinExistence type="predicted"/>
<dbReference type="HOGENOM" id="CLU_165641_0_0_1"/>